<dbReference type="EMBL" id="MSCN01000001">
    <property type="protein sequence ID" value="PQJ79118.1"/>
    <property type="molecule type" value="Genomic_DNA"/>
</dbReference>
<dbReference type="InterPro" id="IPR007357">
    <property type="entry name" value="PhrB-like"/>
</dbReference>
<name>A0A2S7WNC6_9FLAO</name>
<reference evidence="1 2" key="1">
    <citation type="submission" date="2016-12" db="EMBL/GenBank/DDBJ databases">
        <title>Trade-off between light-utilization and light-protection in marine flavobacteria.</title>
        <authorList>
            <person name="Kumagai Y."/>
            <person name="Yoshizawa S."/>
            <person name="Kogure K."/>
            <person name="Iwasaki W."/>
        </authorList>
    </citation>
    <scope>NUCLEOTIDE SEQUENCE [LARGE SCALE GENOMIC DNA]</scope>
    <source>
        <strain evidence="1 2">NBRC 108759</strain>
    </source>
</reference>
<comment type="caution">
    <text evidence="1">The sequence shown here is derived from an EMBL/GenBank/DDBJ whole genome shotgun (WGS) entry which is preliminary data.</text>
</comment>
<dbReference type="InterPro" id="IPR036134">
    <property type="entry name" value="Crypto/Photolyase_FAD-like_sf"/>
</dbReference>
<evidence type="ECO:0000313" key="2">
    <source>
        <dbReference type="Proteomes" id="UP000238882"/>
    </source>
</evidence>
<gene>
    <name evidence="1" type="ORF">BTO18_08025</name>
</gene>
<dbReference type="Gene3D" id="1.10.10.1710">
    <property type="entry name" value="Deoxyribodipyrimidine photolyase-related"/>
    <property type="match status" value="1"/>
</dbReference>
<keyword evidence="2" id="KW-1185">Reference proteome</keyword>
<keyword evidence="1" id="KW-0456">Lyase</keyword>
<dbReference type="AlphaFoldDB" id="A0A2S7WNC6"/>
<evidence type="ECO:0000313" key="1">
    <source>
        <dbReference type="EMBL" id="PQJ79118.1"/>
    </source>
</evidence>
<sequence length="494" mass="58492">MKSKSVHIIFPHQLFKNSEVLDKVNHIILIEEYLFFSQYKFHQQKIAFHRATMKAYEDFLIKKGKKVNYIDPKNGLSDIRKLLPSLVEDSISEIHIIDPTDNWLKKHINESKSDLEIVWYNNPLFINTKEDLASFFKPTKKKFFQTSFYKSERKERDILMDGKSPAGGSWTYDADNRKKYPKGKTPPIIQFPEPTKYHKEATEYINNNFSKNYGKLNDFIVYPIDFESAENWLTQFFEVRFHEFGIYEDAIVREENFLNHSLLSPLINVGLLHPKEVIDKAIEFAHNNDVPINSTEGFVRQILGWREFIRGVYEAVGTKERTKNFWKFKRKIPKSFYDGTTGIQPIDDVIKKVNNTAYAHHIERLMILGNFMVLCEFDPDDVYQWFMELFIDAYDWVMVPNVYGMSLFADGGLMSTKPYISSSNYIMKMSNYKKGDWQKTWDGLFWTFMDKHRDFFLSNPRLGMLIRTFDKMNQEKKEIHFENAKLFFNELDNG</sequence>
<dbReference type="SUPFAM" id="SSF48173">
    <property type="entry name" value="Cryptochrome/photolyase FAD-binding domain"/>
    <property type="match status" value="1"/>
</dbReference>
<dbReference type="PANTHER" id="PTHR38657:SF1">
    <property type="entry name" value="SLR1343 PROTEIN"/>
    <property type="match status" value="1"/>
</dbReference>
<dbReference type="Gene3D" id="3.40.50.620">
    <property type="entry name" value="HUPs"/>
    <property type="match status" value="1"/>
</dbReference>
<dbReference type="InterPro" id="IPR014729">
    <property type="entry name" value="Rossmann-like_a/b/a_fold"/>
</dbReference>
<dbReference type="Proteomes" id="UP000238882">
    <property type="component" value="Unassembled WGS sequence"/>
</dbReference>
<dbReference type="GO" id="GO:0016829">
    <property type="term" value="F:lyase activity"/>
    <property type="evidence" value="ECO:0007669"/>
    <property type="project" value="UniProtKB-KW"/>
</dbReference>
<proteinExistence type="predicted"/>
<dbReference type="Gene3D" id="1.25.40.80">
    <property type="match status" value="1"/>
</dbReference>
<dbReference type="Gene3D" id="1.10.579.10">
    <property type="entry name" value="DNA Cyclobutane Dipyrimidine Photolyase, subunit A, domain 3"/>
    <property type="match status" value="1"/>
</dbReference>
<dbReference type="Pfam" id="PF04244">
    <property type="entry name" value="DPRP"/>
    <property type="match status" value="1"/>
</dbReference>
<accession>A0A2S7WNC6</accession>
<dbReference type="InterPro" id="IPR052551">
    <property type="entry name" value="UV-DNA_repair_photolyase"/>
</dbReference>
<dbReference type="PANTHER" id="PTHR38657">
    <property type="entry name" value="SLR1343 PROTEIN"/>
    <property type="match status" value="1"/>
</dbReference>
<dbReference type="RefSeq" id="WP_105015721.1">
    <property type="nucleotide sequence ID" value="NZ_MSCN01000001.1"/>
</dbReference>
<organism evidence="1 2">
    <name type="scientific">Polaribacter porphyrae</name>
    <dbReference type="NCBI Taxonomy" id="1137780"/>
    <lineage>
        <taxon>Bacteria</taxon>
        <taxon>Pseudomonadati</taxon>
        <taxon>Bacteroidota</taxon>
        <taxon>Flavobacteriia</taxon>
        <taxon>Flavobacteriales</taxon>
        <taxon>Flavobacteriaceae</taxon>
    </lineage>
</organism>
<protein>
    <submittedName>
        <fullName evidence="1">Cryptochrome/photolyase family protein</fullName>
    </submittedName>
</protein>
<dbReference type="OrthoDB" id="5288100at2"/>